<dbReference type="CDD" id="cd17744">
    <property type="entry name" value="BRCT_MDC1_rpt1"/>
    <property type="match status" value="1"/>
</dbReference>
<dbReference type="GO" id="GO:0006974">
    <property type="term" value="P:DNA damage response"/>
    <property type="evidence" value="ECO:0007669"/>
    <property type="project" value="UniProtKB-KW"/>
</dbReference>
<evidence type="ECO:0000256" key="1">
    <source>
        <dbReference type="ARBA" id="ARBA00004123"/>
    </source>
</evidence>
<dbReference type="GO" id="GO:0005634">
    <property type="term" value="C:nucleus"/>
    <property type="evidence" value="ECO:0007669"/>
    <property type="project" value="UniProtKB-SubCell"/>
</dbReference>
<dbReference type="PANTHER" id="PTHR23196:SF1">
    <property type="entry name" value="PAX-INTERACTING PROTEIN 1"/>
    <property type="match status" value="1"/>
</dbReference>
<accession>A0A9Q0N117</accession>
<dbReference type="AlphaFoldDB" id="A0A9Q0N117"/>
<evidence type="ECO:0000256" key="3">
    <source>
        <dbReference type="ARBA" id="ARBA00023242"/>
    </source>
</evidence>
<protein>
    <recommendedName>
        <fullName evidence="4">PAX-interacting protein 1</fullName>
    </recommendedName>
    <alternativeName>
        <fullName evidence="5">PAX transactivation activation domain-interacting protein</fullName>
    </alternativeName>
</protein>
<dbReference type="PANTHER" id="PTHR23196">
    <property type="entry name" value="PAX TRANSCRIPTION ACTIVATION DOMAIN INTERACTING PROTEIN"/>
    <property type="match status" value="1"/>
</dbReference>
<evidence type="ECO:0000313" key="8">
    <source>
        <dbReference type="EMBL" id="KAJ6641703.1"/>
    </source>
</evidence>
<dbReference type="Pfam" id="PF16589">
    <property type="entry name" value="BRCT_2"/>
    <property type="match status" value="1"/>
</dbReference>
<dbReference type="SUPFAM" id="SSF52113">
    <property type="entry name" value="BRCT domain"/>
    <property type="match status" value="1"/>
</dbReference>
<dbReference type="EMBL" id="WJQU01000002">
    <property type="protein sequence ID" value="KAJ6641703.1"/>
    <property type="molecule type" value="Genomic_DNA"/>
</dbReference>
<evidence type="ECO:0000256" key="4">
    <source>
        <dbReference type="ARBA" id="ARBA00023858"/>
    </source>
</evidence>
<dbReference type="InterPro" id="IPR036420">
    <property type="entry name" value="BRCT_dom_sf"/>
</dbReference>
<dbReference type="CDD" id="cd18432">
    <property type="entry name" value="BRCT_PAXIP1_rpt6_like"/>
    <property type="match status" value="1"/>
</dbReference>
<evidence type="ECO:0000313" key="9">
    <source>
        <dbReference type="Proteomes" id="UP001151699"/>
    </source>
</evidence>
<feature type="domain" description="BRCT" evidence="6">
    <location>
        <begin position="390"/>
        <end position="451"/>
    </location>
</feature>
<sequence>MSANISDLVHQAVAQAHYKYEKVIGDVADGLSRSNFFENQNWQRLLIQCFTRTAETARANVLLHLDTPDRSDVQNTSSSSFFQVVPGNTSTPYPNQNIRPPLKRPSTLILGETLKKMKTSVDVKMGKMLAALKTPNWTALTKKANAEQATVEYETIFKRSRRLFTEESNALKKSTNAIANRGNEVFVDELETLSLANRARTRRILSERTKNTDFSPTLSQPAKLRSRSATNVAVVDTNITNKKATRRTSQLIAAYTGSPTDRRDFLQRTFVLFTMIDVSLYKDVIKKFRNLSILSREKRKLTQSYHFSDIFLANKNEQYDYLIAEKICRSPKFLSAVACGKPIVSIEWIRALRKNNTWQHPLEFLLNDPKGEAHYNFKLSVTLMSAVGKKLLSNYSVFVTPNTKISPEDLKGVIFSAGGKFMDMRMKPRKNDEVICVSDVADKNMWSKVKRKYPTLKQIISIDGFSKMILQYRQDFDEEDVLDR</sequence>
<evidence type="ECO:0000259" key="7">
    <source>
        <dbReference type="Pfam" id="PF16770"/>
    </source>
</evidence>
<evidence type="ECO:0000256" key="5">
    <source>
        <dbReference type="ARBA" id="ARBA00030146"/>
    </source>
</evidence>
<dbReference type="InterPro" id="IPR001357">
    <property type="entry name" value="BRCT_dom"/>
</dbReference>
<dbReference type="InterPro" id="IPR051579">
    <property type="entry name" value="DDR_Transcriptional_Reg"/>
</dbReference>
<comment type="subcellular location">
    <subcellularLocation>
        <location evidence="1">Nucleus</location>
    </subcellularLocation>
</comment>
<dbReference type="Pfam" id="PF16770">
    <property type="entry name" value="RTT107_BRCT_5"/>
    <property type="match status" value="1"/>
</dbReference>
<evidence type="ECO:0000256" key="2">
    <source>
        <dbReference type="ARBA" id="ARBA00022763"/>
    </source>
</evidence>
<dbReference type="OrthoDB" id="342264at2759"/>
<dbReference type="Proteomes" id="UP001151699">
    <property type="component" value="Chromosome B"/>
</dbReference>
<dbReference type="Gene3D" id="3.40.50.10190">
    <property type="entry name" value="BRCT domain"/>
    <property type="match status" value="2"/>
</dbReference>
<reference evidence="8" key="1">
    <citation type="submission" date="2022-07" db="EMBL/GenBank/DDBJ databases">
        <authorList>
            <person name="Trinca V."/>
            <person name="Uliana J.V.C."/>
            <person name="Torres T.T."/>
            <person name="Ward R.J."/>
            <person name="Monesi N."/>
        </authorList>
    </citation>
    <scope>NUCLEOTIDE SEQUENCE</scope>
    <source>
        <strain evidence="8">HSMRA1968</strain>
        <tissue evidence="8">Whole embryos</tissue>
    </source>
</reference>
<keyword evidence="3" id="KW-0539">Nucleus</keyword>
<keyword evidence="2" id="KW-0227">DNA damage</keyword>
<keyword evidence="9" id="KW-1185">Reference proteome</keyword>
<comment type="caution">
    <text evidence="8">The sequence shown here is derived from an EMBL/GenBank/DDBJ whole genome shotgun (WGS) entry which is preliminary data.</text>
</comment>
<evidence type="ECO:0000259" key="6">
    <source>
        <dbReference type="Pfam" id="PF16589"/>
    </source>
</evidence>
<gene>
    <name evidence="8" type="primary">MDC1_0</name>
    <name evidence="8" type="ORF">Bhyg_06643</name>
</gene>
<name>A0A9Q0N117_9DIPT</name>
<organism evidence="8 9">
    <name type="scientific">Pseudolycoriella hygida</name>
    <dbReference type="NCBI Taxonomy" id="35572"/>
    <lineage>
        <taxon>Eukaryota</taxon>
        <taxon>Metazoa</taxon>
        <taxon>Ecdysozoa</taxon>
        <taxon>Arthropoda</taxon>
        <taxon>Hexapoda</taxon>
        <taxon>Insecta</taxon>
        <taxon>Pterygota</taxon>
        <taxon>Neoptera</taxon>
        <taxon>Endopterygota</taxon>
        <taxon>Diptera</taxon>
        <taxon>Nematocera</taxon>
        <taxon>Sciaroidea</taxon>
        <taxon>Sciaridae</taxon>
        <taxon>Pseudolycoriella</taxon>
    </lineage>
</organism>
<proteinExistence type="predicted"/>
<feature type="domain" description="BRCT" evidence="7">
    <location>
        <begin position="309"/>
        <end position="364"/>
    </location>
</feature>